<comment type="caution">
    <text evidence="6">The sequence shown here is derived from an EMBL/GenBank/DDBJ whole genome shotgun (WGS) entry which is preliminary data.</text>
</comment>
<dbReference type="Pfam" id="PF03466">
    <property type="entry name" value="LysR_substrate"/>
    <property type="match status" value="1"/>
</dbReference>
<evidence type="ECO:0000256" key="1">
    <source>
        <dbReference type="ARBA" id="ARBA00009437"/>
    </source>
</evidence>
<evidence type="ECO:0000313" key="6">
    <source>
        <dbReference type="EMBL" id="GLS90180.1"/>
    </source>
</evidence>
<dbReference type="PRINTS" id="PR00039">
    <property type="entry name" value="HTHLYSR"/>
</dbReference>
<reference evidence="7" key="1">
    <citation type="journal article" date="2019" name="Int. J. Syst. Evol. Microbiol.">
        <title>The Global Catalogue of Microorganisms (GCM) 10K type strain sequencing project: providing services to taxonomists for standard genome sequencing and annotation.</title>
        <authorList>
            <consortium name="The Broad Institute Genomics Platform"/>
            <consortium name="The Broad Institute Genome Sequencing Center for Infectious Disease"/>
            <person name="Wu L."/>
            <person name="Ma J."/>
        </authorList>
    </citation>
    <scope>NUCLEOTIDE SEQUENCE [LARGE SCALE GENOMIC DNA]</scope>
    <source>
        <strain evidence="7">NBRC 103166</strain>
    </source>
</reference>
<name>A0ABQ6DZ07_9GAMM</name>
<evidence type="ECO:0000256" key="4">
    <source>
        <dbReference type="ARBA" id="ARBA00023163"/>
    </source>
</evidence>
<dbReference type="InterPro" id="IPR036390">
    <property type="entry name" value="WH_DNA-bd_sf"/>
</dbReference>
<dbReference type="Gene3D" id="1.10.10.10">
    <property type="entry name" value="Winged helix-like DNA-binding domain superfamily/Winged helix DNA-binding domain"/>
    <property type="match status" value="1"/>
</dbReference>
<dbReference type="PANTHER" id="PTHR30118:SF6">
    <property type="entry name" value="HTH-TYPE TRANSCRIPTIONAL REGULATOR LEUO"/>
    <property type="match status" value="1"/>
</dbReference>
<dbReference type="PANTHER" id="PTHR30118">
    <property type="entry name" value="HTH-TYPE TRANSCRIPTIONAL REGULATOR LEUO-RELATED"/>
    <property type="match status" value="1"/>
</dbReference>
<dbReference type="RefSeq" id="WP_284203300.1">
    <property type="nucleotide sequence ID" value="NZ_BSPQ01000002.1"/>
</dbReference>
<comment type="similarity">
    <text evidence="1">Belongs to the LysR transcriptional regulatory family.</text>
</comment>
<dbReference type="SUPFAM" id="SSF53850">
    <property type="entry name" value="Periplasmic binding protein-like II"/>
    <property type="match status" value="1"/>
</dbReference>
<dbReference type="PROSITE" id="PS50931">
    <property type="entry name" value="HTH_LYSR"/>
    <property type="match status" value="1"/>
</dbReference>
<keyword evidence="2" id="KW-0805">Transcription regulation</keyword>
<evidence type="ECO:0000313" key="7">
    <source>
        <dbReference type="Proteomes" id="UP001157353"/>
    </source>
</evidence>
<dbReference type="InterPro" id="IPR036388">
    <property type="entry name" value="WH-like_DNA-bd_sf"/>
</dbReference>
<keyword evidence="7" id="KW-1185">Reference proteome</keyword>
<evidence type="ECO:0000259" key="5">
    <source>
        <dbReference type="PROSITE" id="PS50931"/>
    </source>
</evidence>
<sequence length="301" mass="33768">MELNRVDLNLLKVFLEVYRLNSITLAAQALETTQPAVSGILKRLTEQLGQQLFVREGRGIAPTNIAVQLAKEIEPLFVGINNALNNLQAFDINHPRTFNVYVTEPMMLLLQPLVDADKSMGGCSINFQLSPSSDEKLLDKLSRQQVDLAIDFGQFNHPSYKIALFHRDQLIATCSKNHPVVQGRLTLDQYYAVDHVRLKMRRTGVDGVNALSKVPLEARNVMADCDSIMSGLALASQSNIVCLSTKSMAAVYAPLFNLQQLALPFATHPLEHYMIWHKRNNKSEAQQWLRDKLCTLLATKK</sequence>
<dbReference type="EMBL" id="BSPQ01000002">
    <property type="protein sequence ID" value="GLS90180.1"/>
    <property type="molecule type" value="Genomic_DNA"/>
</dbReference>
<dbReference type="Proteomes" id="UP001157353">
    <property type="component" value="Unassembled WGS sequence"/>
</dbReference>
<dbReference type="InterPro" id="IPR000847">
    <property type="entry name" value="LysR_HTH_N"/>
</dbReference>
<evidence type="ECO:0000256" key="3">
    <source>
        <dbReference type="ARBA" id="ARBA00023125"/>
    </source>
</evidence>
<protein>
    <submittedName>
        <fullName evidence="6">LysR family transcriptional regulator</fullName>
    </submittedName>
</protein>
<accession>A0ABQ6DZ07</accession>
<feature type="domain" description="HTH lysR-type" evidence="5">
    <location>
        <begin position="6"/>
        <end position="63"/>
    </location>
</feature>
<organism evidence="6 7">
    <name type="scientific">Psychromonas marina</name>
    <dbReference type="NCBI Taxonomy" id="88364"/>
    <lineage>
        <taxon>Bacteria</taxon>
        <taxon>Pseudomonadati</taxon>
        <taxon>Pseudomonadota</taxon>
        <taxon>Gammaproteobacteria</taxon>
        <taxon>Alteromonadales</taxon>
        <taxon>Psychromonadaceae</taxon>
        <taxon>Psychromonas</taxon>
    </lineage>
</organism>
<keyword evidence="4" id="KW-0804">Transcription</keyword>
<dbReference type="SUPFAM" id="SSF46785">
    <property type="entry name" value="Winged helix' DNA-binding domain"/>
    <property type="match status" value="1"/>
</dbReference>
<dbReference type="Gene3D" id="3.40.190.10">
    <property type="entry name" value="Periplasmic binding protein-like II"/>
    <property type="match status" value="2"/>
</dbReference>
<dbReference type="CDD" id="cd08466">
    <property type="entry name" value="PBP2_LeuO"/>
    <property type="match status" value="1"/>
</dbReference>
<keyword evidence="3" id="KW-0238">DNA-binding</keyword>
<gene>
    <name evidence="6" type="ORF">GCM10007916_12470</name>
</gene>
<proteinExistence type="inferred from homology"/>
<dbReference type="Pfam" id="PF00126">
    <property type="entry name" value="HTH_1"/>
    <property type="match status" value="1"/>
</dbReference>
<dbReference type="InterPro" id="IPR050389">
    <property type="entry name" value="LysR-type_TF"/>
</dbReference>
<evidence type="ECO:0000256" key="2">
    <source>
        <dbReference type="ARBA" id="ARBA00023015"/>
    </source>
</evidence>
<dbReference type="InterPro" id="IPR005119">
    <property type="entry name" value="LysR_subst-bd"/>
</dbReference>